<dbReference type="GO" id="GO:0003924">
    <property type="term" value="F:GTPase activity"/>
    <property type="evidence" value="ECO:0007669"/>
    <property type="project" value="UniProtKB-UniRule"/>
</dbReference>
<feature type="binding site" evidence="10">
    <location>
        <position position="251"/>
    </location>
    <ligand>
        <name>Zn(2+)</name>
        <dbReference type="ChEBI" id="CHEBI:29105"/>
    </ligand>
</feature>
<dbReference type="HAMAP" id="MF_01820">
    <property type="entry name" value="GTPase_RsgA"/>
    <property type="match status" value="1"/>
</dbReference>
<keyword evidence="8 10" id="KW-0694">RNA-binding</keyword>
<accession>A0AAQ1MB79</accession>
<dbReference type="Gene3D" id="1.10.40.50">
    <property type="entry name" value="Probable gtpase engc, domain 3"/>
    <property type="match status" value="1"/>
</dbReference>
<dbReference type="Gene3D" id="2.40.50.140">
    <property type="entry name" value="Nucleic acid-binding proteins"/>
    <property type="match status" value="1"/>
</dbReference>
<evidence type="ECO:0000256" key="9">
    <source>
        <dbReference type="ARBA" id="ARBA00023134"/>
    </source>
</evidence>
<dbReference type="InterPro" id="IPR027417">
    <property type="entry name" value="P-loop_NTPase"/>
</dbReference>
<reference evidence="13 16" key="3">
    <citation type="journal article" date="2019" name="Nat. Med.">
        <title>A library of human gut bacterial isolates paired with longitudinal multiomics data enables mechanistic microbiome research.</title>
        <authorList>
            <person name="Poyet M."/>
            <person name="Groussin M."/>
            <person name="Gibbons S.M."/>
            <person name="Avila-Pacheco J."/>
            <person name="Jiang X."/>
            <person name="Kearney S.M."/>
            <person name="Perrotta A.R."/>
            <person name="Berdy B."/>
            <person name="Zhao S."/>
            <person name="Lieberman T.D."/>
            <person name="Swanson P.K."/>
            <person name="Smith M."/>
            <person name="Roesemann S."/>
            <person name="Alexander J.E."/>
            <person name="Rich S.A."/>
            <person name="Livny J."/>
            <person name="Vlamakis H."/>
            <person name="Clish C."/>
            <person name="Bullock K."/>
            <person name="Deik A."/>
            <person name="Scott J."/>
            <person name="Pierce K.A."/>
            <person name="Xavier R.J."/>
            <person name="Alm E.J."/>
        </authorList>
    </citation>
    <scope>NUCLEOTIDE SEQUENCE [LARGE SCALE GENOMIC DNA]</scope>
    <source>
        <strain evidence="13 16">BIOML-A2</strain>
    </source>
</reference>
<dbReference type="GO" id="GO:0046872">
    <property type="term" value="F:metal ion binding"/>
    <property type="evidence" value="ECO:0007669"/>
    <property type="project" value="UniProtKB-KW"/>
</dbReference>
<dbReference type="Proteomes" id="UP000184089">
    <property type="component" value="Unassembled WGS sequence"/>
</dbReference>
<dbReference type="EC" id="3.6.1.-" evidence="10"/>
<evidence type="ECO:0000313" key="14">
    <source>
        <dbReference type="EMBL" id="SHF69942.1"/>
    </source>
</evidence>
<name>A0AAQ1MB79_9FIRM</name>
<dbReference type="SUPFAM" id="SSF50249">
    <property type="entry name" value="Nucleic acid-binding proteins"/>
    <property type="match status" value="1"/>
</dbReference>
<keyword evidence="16" id="KW-1185">Reference proteome</keyword>
<dbReference type="SUPFAM" id="SSF52540">
    <property type="entry name" value="P-loop containing nucleoside triphosphate hydrolases"/>
    <property type="match status" value="1"/>
</dbReference>
<evidence type="ECO:0000313" key="16">
    <source>
        <dbReference type="Proteomes" id="UP000474718"/>
    </source>
</evidence>
<dbReference type="InterPro" id="IPR030378">
    <property type="entry name" value="G_CP_dom"/>
</dbReference>
<dbReference type="InterPro" id="IPR012340">
    <property type="entry name" value="NA-bd_OB-fold"/>
</dbReference>
<dbReference type="Pfam" id="PF03193">
    <property type="entry name" value="RsgA_GTPase"/>
    <property type="match status" value="1"/>
</dbReference>
<evidence type="ECO:0000259" key="12">
    <source>
        <dbReference type="PROSITE" id="PS51721"/>
    </source>
</evidence>
<feature type="binding site" evidence="10">
    <location>
        <position position="244"/>
    </location>
    <ligand>
        <name>Zn(2+)</name>
        <dbReference type="ChEBI" id="CHEBI:29105"/>
    </ligand>
</feature>
<evidence type="ECO:0000256" key="8">
    <source>
        <dbReference type="ARBA" id="ARBA00022884"/>
    </source>
</evidence>
<dbReference type="CDD" id="cd01854">
    <property type="entry name" value="YjeQ_EngC"/>
    <property type="match status" value="1"/>
</dbReference>
<evidence type="ECO:0000256" key="6">
    <source>
        <dbReference type="ARBA" id="ARBA00022801"/>
    </source>
</evidence>
<evidence type="ECO:0000313" key="13">
    <source>
        <dbReference type="EMBL" id="MZL68724.1"/>
    </source>
</evidence>
<feature type="domain" description="CP-type G" evidence="12">
    <location>
        <begin position="62"/>
        <end position="217"/>
    </location>
</feature>
<feature type="binding site" evidence="10">
    <location>
        <begin position="159"/>
        <end position="167"/>
    </location>
    <ligand>
        <name>GTP</name>
        <dbReference type="ChEBI" id="CHEBI:37565"/>
    </ligand>
</feature>
<evidence type="ECO:0000256" key="7">
    <source>
        <dbReference type="ARBA" id="ARBA00022833"/>
    </source>
</evidence>
<dbReference type="Gene3D" id="3.40.50.300">
    <property type="entry name" value="P-loop containing nucleotide triphosphate hydrolases"/>
    <property type="match status" value="1"/>
</dbReference>
<dbReference type="AlphaFoldDB" id="A0AAQ1MB79"/>
<dbReference type="PANTHER" id="PTHR32120:SF11">
    <property type="entry name" value="SMALL RIBOSOMAL SUBUNIT BIOGENESIS GTPASE RSGA 1, MITOCHONDRIAL-RELATED"/>
    <property type="match status" value="1"/>
</dbReference>
<dbReference type="PROSITE" id="PS50936">
    <property type="entry name" value="ENGC_GTPASE"/>
    <property type="match status" value="1"/>
</dbReference>
<evidence type="ECO:0000256" key="10">
    <source>
        <dbReference type="HAMAP-Rule" id="MF_01820"/>
    </source>
</evidence>
<keyword evidence="6 10" id="KW-0378">Hydrolase</keyword>
<comment type="subcellular location">
    <subcellularLocation>
        <location evidence="10">Cytoplasm</location>
    </subcellularLocation>
</comment>
<dbReference type="GO" id="GO:0042274">
    <property type="term" value="P:ribosomal small subunit biogenesis"/>
    <property type="evidence" value="ECO:0007669"/>
    <property type="project" value="UniProtKB-UniRule"/>
</dbReference>
<feature type="binding site" evidence="10">
    <location>
        <position position="257"/>
    </location>
    <ligand>
        <name>Zn(2+)</name>
        <dbReference type="ChEBI" id="CHEBI:29105"/>
    </ligand>
</feature>
<dbReference type="CDD" id="cd04466">
    <property type="entry name" value="S1_YloQ_GTPase"/>
    <property type="match status" value="1"/>
</dbReference>
<keyword evidence="2 10" id="KW-0690">Ribosome biogenesis</keyword>
<evidence type="ECO:0000256" key="3">
    <source>
        <dbReference type="ARBA" id="ARBA00022723"/>
    </source>
</evidence>
<reference evidence="14" key="1">
    <citation type="submission" date="2016-11" db="EMBL/GenBank/DDBJ databases">
        <authorList>
            <person name="Varghese N."/>
            <person name="Submissions S."/>
        </authorList>
    </citation>
    <scope>NUCLEOTIDE SEQUENCE</scope>
    <source>
        <strain evidence="14">DSM 4029</strain>
    </source>
</reference>
<keyword evidence="4 10" id="KW-0699">rRNA-binding</keyword>
<dbReference type="GO" id="GO:0005525">
    <property type="term" value="F:GTP binding"/>
    <property type="evidence" value="ECO:0007669"/>
    <property type="project" value="UniProtKB-UniRule"/>
</dbReference>
<feature type="binding site" evidence="10">
    <location>
        <begin position="111"/>
        <end position="114"/>
    </location>
    <ligand>
        <name>GTP</name>
        <dbReference type="ChEBI" id="CHEBI:37565"/>
    </ligand>
</feature>
<dbReference type="InterPro" id="IPR031944">
    <property type="entry name" value="RsgA_N"/>
</dbReference>
<feature type="binding site" evidence="10">
    <location>
        <position position="249"/>
    </location>
    <ligand>
        <name>Zn(2+)</name>
        <dbReference type="ChEBI" id="CHEBI:29105"/>
    </ligand>
</feature>
<organism evidence="14 15">
    <name type="scientific">Bittarella massiliensis</name>
    <name type="common">ex Durand et al. 2017</name>
    <dbReference type="NCBI Taxonomy" id="1720313"/>
    <lineage>
        <taxon>Bacteria</taxon>
        <taxon>Bacillati</taxon>
        <taxon>Bacillota</taxon>
        <taxon>Clostridia</taxon>
        <taxon>Eubacteriales</taxon>
        <taxon>Oscillospiraceae</taxon>
        <taxon>Bittarella (ex Durand et al. 2017)</taxon>
    </lineage>
</organism>
<protein>
    <recommendedName>
        <fullName evidence="10">Small ribosomal subunit biogenesis GTPase RsgA</fullName>
        <ecNumber evidence="10">3.6.1.-</ecNumber>
    </recommendedName>
</protein>
<dbReference type="PROSITE" id="PS51721">
    <property type="entry name" value="G_CP"/>
    <property type="match status" value="1"/>
</dbReference>
<dbReference type="Proteomes" id="UP000474718">
    <property type="component" value="Unassembled WGS sequence"/>
</dbReference>
<gene>
    <name evidence="10 13" type="primary">rsgA</name>
    <name evidence="13" type="ORF">GT747_02900</name>
    <name evidence="14" type="ORF">SAMN05444424_0382</name>
</gene>
<keyword evidence="5 10" id="KW-0547">Nucleotide-binding</keyword>
<dbReference type="PANTHER" id="PTHR32120">
    <property type="entry name" value="SMALL RIBOSOMAL SUBUNIT BIOGENESIS GTPASE RSGA"/>
    <property type="match status" value="1"/>
</dbReference>
<evidence type="ECO:0000256" key="5">
    <source>
        <dbReference type="ARBA" id="ARBA00022741"/>
    </source>
</evidence>
<dbReference type="EMBL" id="FQVY01000001">
    <property type="protein sequence ID" value="SHF69942.1"/>
    <property type="molecule type" value="Genomic_DNA"/>
</dbReference>
<dbReference type="EMBL" id="WWVX01000001">
    <property type="protein sequence ID" value="MZL68724.1"/>
    <property type="molecule type" value="Genomic_DNA"/>
</dbReference>
<keyword evidence="1 10" id="KW-0963">Cytoplasm</keyword>
<proteinExistence type="inferred from homology"/>
<dbReference type="InterPro" id="IPR010914">
    <property type="entry name" value="RsgA_GTPase_dom"/>
</dbReference>
<dbReference type="GO" id="GO:0005737">
    <property type="term" value="C:cytoplasm"/>
    <property type="evidence" value="ECO:0007669"/>
    <property type="project" value="UniProtKB-SubCell"/>
</dbReference>
<comment type="caution">
    <text evidence="14">The sequence shown here is derived from an EMBL/GenBank/DDBJ whole genome shotgun (WGS) entry which is preliminary data.</text>
</comment>
<comment type="function">
    <text evidence="10">One of several proteins that assist in the late maturation steps of the functional core of the 30S ribosomal subunit. Helps release RbfA from mature subunits. May play a role in the assembly of ribosomal proteins into the subunit. Circularly permuted GTPase that catalyzes slow GTP hydrolysis, GTPase activity is stimulated by the 30S ribosomal subunit.</text>
</comment>
<evidence type="ECO:0000256" key="4">
    <source>
        <dbReference type="ARBA" id="ARBA00022730"/>
    </source>
</evidence>
<evidence type="ECO:0000256" key="1">
    <source>
        <dbReference type="ARBA" id="ARBA00022490"/>
    </source>
</evidence>
<dbReference type="InterPro" id="IPR004881">
    <property type="entry name" value="Ribosome_biogen_GTPase_RsgA"/>
</dbReference>
<dbReference type="GO" id="GO:0019843">
    <property type="term" value="F:rRNA binding"/>
    <property type="evidence" value="ECO:0007669"/>
    <property type="project" value="UniProtKB-KW"/>
</dbReference>
<sequence length="297" mass="32774">MPKGLICKAISGFYYVESGGRTYACRAKGAFRNQHIKPLVGDWALFTPEGEGGRVEEILPRKNSFIRPPVANIDQFFFVVSACSPAPNLFVLDKLISIAEYKGVEPVIVLTKLDMEEADRIAAIYQKAGFPVLRVDYRSSGWRAPLERCLQGKVSAFCGNSGVGKSTLINHLGFTPEIETGEISDKLGRGRHTTRQVELYPLPFGGYLADTPGFSDVQLHRQEQILKDQLPYTFREMVPYLDGCQFTGCSHTCEKGCAVLAAVTAGEIPPSRHESYCALYEAVKDIAPWELEGGKKS</sequence>
<feature type="domain" description="EngC GTPase" evidence="11">
    <location>
        <begin position="71"/>
        <end position="215"/>
    </location>
</feature>
<keyword evidence="9 10" id="KW-0342">GTP-binding</keyword>
<dbReference type="NCBIfam" id="TIGR00157">
    <property type="entry name" value="ribosome small subunit-dependent GTPase A"/>
    <property type="match status" value="1"/>
</dbReference>
<dbReference type="RefSeq" id="WP_021658611.1">
    <property type="nucleotide sequence ID" value="NZ_FQVY01000001.1"/>
</dbReference>
<comment type="subunit">
    <text evidence="10">Monomer. Associates with 30S ribosomal subunit, binds 16S rRNA.</text>
</comment>
<reference evidence="15" key="2">
    <citation type="submission" date="2016-11" db="EMBL/GenBank/DDBJ databases">
        <authorList>
            <person name="Jaros S."/>
            <person name="Januszkiewicz K."/>
            <person name="Wedrychowicz H."/>
        </authorList>
    </citation>
    <scope>NUCLEOTIDE SEQUENCE [LARGE SCALE GENOMIC DNA]</scope>
    <source>
        <strain evidence="15">DSM 4029</strain>
    </source>
</reference>
<evidence type="ECO:0000256" key="2">
    <source>
        <dbReference type="ARBA" id="ARBA00022517"/>
    </source>
</evidence>
<evidence type="ECO:0000259" key="11">
    <source>
        <dbReference type="PROSITE" id="PS50936"/>
    </source>
</evidence>
<keyword evidence="7 10" id="KW-0862">Zinc</keyword>
<comment type="similarity">
    <text evidence="10">Belongs to the TRAFAC class YlqF/YawG GTPase family. RsgA subfamily.</text>
</comment>
<comment type="cofactor">
    <cofactor evidence="10">
        <name>Zn(2+)</name>
        <dbReference type="ChEBI" id="CHEBI:29105"/>
    </cofactor>
    <text evidence="10">Binds 1 zinc ion per subunit.</text>
</comment>
<dbReference type="Pfam" id="PF16745">
    <property type="entry name" value="RsgA_N"/>
    <property type="match status" value="1"/>
</dbReference>
<keyword evidence="3 10" id="KW-0479">Metal-binding</keyword>
<evidence type="ECO:0000313" key="15">
    <source>
        <dbReference type="Proteomes" id="UP000184089"/>
    </source>
</evidence>